<organism evidence="3 4">
    <name type="scientific">Filobasidium floriforme</name>
    <dbReference type="NCBI Taxonomy" id="5210"/>
    <lineage>
        <taxon>Eukaryota</taxon>
        <taxon>Fungi</taxon>
        <taxon>Dikarya</taxon>
        <taxon>Basidiomycota</taxon>
        <taxon>Agaricomycotina</taxon>
        <taxon>Tremellomycetes</taxon>
        <taxon>Filobasidiales</taxon>
        <taxon>Filobasidiaceae</taxon>
        <taxon>Filobasidium</taxon>
    </lineage>
</organism>
<feature type="compositionally biased region" description="Low complexity" evidence="1">
    <location>
        <begin position="1"/>
        <end position="13"/>
    </location>
</feature>
<accession>A0A8K0JMZ4</accession>
<evidence type="ECO:0000313" key="3">
    <source>
        <dbReference type="EMBL" id="KAG7562104.1"/>
    </source>
</evidence>
<dbReference type="GO" id="GO:0005634">
    <property type="term" value="C:nucleus"/>
    <property type="evidence" value="ECO:0007669"/>
    <property type="project" value="TreeGrafter"/>
</dbReference>
<feature type="compositionally biased region" description="Low complexity" evidence="1">
    <location>
        <begin position="663"/>
        <end position="680"/>
    </location>
</feature>
<feature type="compositionally biased region" description="Polar residues" evidence="1">
    <location>
        <begin position="742"/>
        <end position="751"/>
    </location>
</feature>
<keyword evidence="4" id="KW-1185">Reference proteome</keyword>
<comment type="caution">
    <text evidence="3">The sequence shown here is derived from an EMBL/GenBank/DDBJ whole genome shotgun (WGS) entry which is preliminary data.</text>
</comment>
<evidence type="ECO:0000259" key="2">
    <source>
        <dbReference type="Pfam" id="PF23305"/>
    </source>
</evidence>
<feature type="compositionally biased region" description="Polar residues" evidence="1">
    <location>
        <begin position="706"/>
        <end position="715"/>
    </location>
</feature>
<feature type="compositionally biased region" description="Polar residues" evidence="1">
    <location>
        <begin position="381"/>
        <end position="394"/>
    </location>
</feature>
<feature type="domain" description="DUF7082" evidence="2">
    <location>
        <begin position="410"/>
        <end position="563"/>
    </location>
</feature>
<reference evidence="3" key="1">
    <citation type="submission" date="2020-04" db="EMBL/GenBank/DDBJ databases">
        <title>Analysis of mating type loci in Filobasidium floriforme.</title>
        <authorList>
            <person name="Nowrousian M."/>
        </authorList>
    </citation>
    <scope>NUCLEOTIDE SEQUENCE</scope>
    <source>
        <strain evidence="3">CBS 6242</strain>
    </source>
</reference>
<dbReference type="Pfam" id="PF23305">
    <property type="entry name" value="DUF7082"/>
    <property type="match status" value="1"/>
</dbReference>
<protein>
    <recommendedName>
        <fullName evidence="2">DUF7082 domain-containing protein</fullName>
    </recommendedName>
</protein>
<feature type="compositionally biased region" description="Low complexity" evidence="1">
    <location>
        <begin position="359"/>
        <end position="374"/>
    </location>
</feature>
<dbReference type="PANTHER" id="PTHR39463:SF1">
    <property type="entry name" value="MEDUSA"/>
    <property type="match status" value="1"/>
</dbReference>
<dbReference type="PANTHER" id="PTHR39463">
    <property type="entry name" value="MEDUSA"/>
    <property type="match status" value="1"/>
</dbReference>
<feature type="compositionally biased region" description="Polar residues" evidence="1">
    <location>
        <begin position="64"/>
        <end position="91"/>
    </location>
</feature>
<feature type="compositionally biased region" description="Low complexity" evidence="1">
    <location>
        <begin position="26"/>
        <end position="55"/>
    </location>
</feature>
<evidence type="ECO:0000256" key="1">
    <source>
        <dbReference type="SAM" id="MobiDB-lite"/>
    </source>
</evidence>
<dbReference type="EMBL" id="JABELV010000039">
    <property type="protein sequence ID" value="KAG7562104.1"/>
    <property type="molecule type" value="Genomic_DNA"/>
</dbReference>
<feature type="region of interest" description="Disordered" evidence="1">
    <location>
        <begin position="258"/>
        <end position="394"/>
    </location>
</feature>
<gene>
    <name evidence="3" type="ORF">FFLO_02483</name>
</gene>
<dbReference type="InterPro" id="IPR055509">
    <property type="entry name" value="DUF7082"/>
</dbReference>
<feature type="region of interest" description="Disordered" evidence="1">
    <location>
        <begin position="642"/>
        <end position="751"/>
    </location>
</feature>
<dbReference type="Proteomes" id="UP000812966">
    <property type="component" value="Unassembled WGS sequence"/>
</dbReference>
<sequence length="751" mass="81456">MYQVPYQAQQPVYGTHPNAPAYSPFPLETPSSAPSSTPSLYLSSGYSSTSTNPLSAPVTPSIAPHNTWSLEQQQQAPPLESPYQSYQLGSPVQPVKTSSMLQLISFSPKDGEEGTQVEIVVNAMFPFQPVPNHQTGPPPPKTLRILFAQLPVPTKVTNIVPVTDMEGNETFDGLTLYADAPDPITTGLMPLGVNGQFEPFSVTVCAQVLGSDNRILETKTMGRFTYVRGGGVIPDQQSAAFASPYGQPSRLLRTPIDHLTPSRMSPGLGPPSATLMRRGRSENGHLAGQSPDNFGNSYRPDYPTRYTMVPGLPPGGSPAYSTGFASPSTLNTPRDWQPQTPNDPGRNAYGGPPPPQPSPLQQSSYDTQASASSSPAPGTVPGSSQPSLMRTSQLAGGQATMNTYVISNTKASLQLQQDLNLMAVGWNQEEWHAKRRLVQFWRRQEGSIIHAAFRAISQAEYIPNSIVISCIYREDKNECFVTSVDGIYLLEALVGVRFSVEEKNRIRRNLEGFRPITVSKNKQGAEDFFKLVMSFPNPKPRNIEKDVKVFPWKIFGTALKKIIGKYSANYALPPNGNMAPPQLPVLTRHPSPPVEPYTIPAPLMPAPVQHDSLPVHFPSYPMSRSVPPPDKPMYHVQVGPDDTYYGSGHHPPLNQGMPPTPASYHGLSSNSSGSLPTLASMGNHPVDIQPPGNDIPGLPRSHSGAIDQSQLTYPSSIPPFSKQADGFPMAPPDLQPPLRTIPGSTQQDAYH</sequence>
<feature type="compositionally biased region" description="Polar residues" evidence="1">
    <location>
        <begin position="319"/>
        <end position="342"/>
    </location>
</feature>
<evidence type="ECO:0000313" key="4">
    <source>
        <dbReference type="Proteomes" id="UP000812966"/>
    </source>
</evidence>
<name>A0A8K0JMZ4_9TREE</name>
<proteinExistence type="predicted"/>
<feature type="region of interest" description="Disordered" evidence="1">
    <location>
        <begin position="1"/>
        <end position="91"/>
    </location>
</feature>
<dbReference type="AlphaFoldDB" id="A0A8K0JMZ4"/>